<keyword evidence="3" id="KW-1133">Transmembrane helix</keyword>
<keyword evidence="3" id="KW-0812">Transmembrane</keyword>
<feature type="domain" description="Phage tail tape measure protein" evidence="4">
    <location>
        <begin position="237"/>
        <end position="439"/>
    </location>
</feature>
<comment type="caution">
    <text evidence="5">The sequence shown here is derived from an EMBL/GenBank/DDBJ whole genome shotgun (WGS) entry which is preliminary data.</text>
</comment>
<evidence type="ECO:0000259" key="4">
    <source>
        <dbReference type="Pfam" id="PF10145"/>
    </source>
</evidence>
<keyword evidence="2" id="KW-0175">Coiled coil</keyword>
<evidence type="ECO:0000313" key="5">
    <source>
        <dbReference type="EMBL" id="KAB1859924.1"/>
    </source>
</evidence>
<dbReference type="EMBL" id="VXLD01000001">
    <property type="protein sequence ID" value="KAB1859924.1"/>
    <property type="molecule type" value="Genomic_DNA"/>
</dbReference>
<evidence type="ECO:0000256" key="2">
    <source>
        <dbReference type="SAM" id="Coils"/>
    </source>
</evidence>
<keyword evidence="1" id="KW-1188">Viral release from host cell</keyword>
<dbReference type="RefSeq" id="WP_151503844.1">
    <property type="nucleotide sequence ID" value="NZ_VXLD01000001.1"/>
</dbReference>
<feature type="coiled-coil region" evidence="2">
    <location>
        <begin position="44"/>
        <end position="81"/>
    </location>
</feature>
<sequence length="858" mass="92267">MSTLNLQVLFDAKDRITGPMKAIIGGSHDLSSAFKQTRTELKALQDQQGNINRYKETQTALEATTNKAKEYRSELKQLQTLQKSGNTLTETQLNKIKNLEQGIRRLKSTEATQRSELQSHIQALQKSGMNVDKLSKGVEQLSDEESALKDKIHQTTMKLNKHRNELDKNSEAQKRFAKTQAILQKGSDFAKKGLMVAGVATATMTVPVKLAIDYESSLADVKKVFNGTAAEFKTINNEIVEMSTRLPMAAKDIAAIVAAGAQSGIASKELTTFAETAVKMGVAFDISAEESSQSMAELRTAFRMSQAQVTTLADQINYLGNNTPAAAKGILEIVQRIGPLGEVGGYAASSIAALGATLRGMGIQEEIAATGIKNTMLALVAGESATKGQIAAYKELGLDYGKVAKDMQQDANGTTLMVLKKIATLEKYKQAAVLSDLFGKESLSAIAPLLTNMSALEKNLGLVADKSKYAGSMEQEYAARAETSANNIQLLKNSVAALGIDIGNVLLPPLNKVIVKVRSFTNDVRNWAKENPALAATLTKVAVGGIILLGGISALALGITTLLGPLAILKMTFSVLGIGFGALGAIFSPVGLIILGVVAAIAGAAYLIYRNWEPISGFFTGIWSTIETAFNGGILGVTALILNWSPLGVFYSAFADVLSWFGIDLPKQFTGFGSMLIKGLINGIESMFPGLKNIWSEITNYMPDFMRKKMDIHSPSRVMAGMGGHIVDGIGVGLNNRTPALQTQFKQTLGIFDTSMPIVGSGMKRPFIDTVGLTEKPVPAKHLNGQSDRSQQAPKFQRVAAIQSPRSISITNSDSIQIHINTSGQGPLHNAANEVRQALEQRDRQRNAQLRRMLTDRE</sequence>
<protein>
    <submittedName>
        <fullName evidence="5">Phage tail tape measure protein</fullName>
    </submittedName>
</protein>
<dbReference type="NCBIfam" id="TIGR01760">
    <property type="entry name" value="tape_meas_TP901"/>
    <property type="match status" value="1"/>
</dbReference>
<dbReference type="PANTHER" id="PTHR37813">
    <property type="entry name" value="FELS-2 PROPHAGE PROTEIN"/>
    <property type="match status" value="1"/>
</dbReference>
<accession>A0A5N4WRB3</accession>
<feature type="transmembrane region" description="Helical" evidence="3">
    <location>
        <begin position="629"/>
        <end position="651"/>
    </location>
</feature>
<dbReference type="Proteomes" id="UP000325788">
    <property type="component" value="Unassembled WGS sequence"/>
</dbReference>
<organism evidence="5 6">
    <name type="scientific">Acinetobacter tandoii</name>
    <dbReference type="NCBI Taxonomy" id="202954"/>
    <lineage>
        <taxon>Bacteria</taxon>
        <taxon>Pseudomonadati</taxon>
        <taxon>Pseudomonadota</taxon>
        <taxon>Gammaproteobacteria</taxon>
        <taxon>Moraxellales</taxon>
        <taxon>Moraxellaceae</taxon>
        <taxon>Acinetobacter</taxon>
    </lineage>
</organism>
<evidence type="ECO:0000256" key="3">
    <source>
        <dbReference type="SAM" id="Phobius"/>
    </source>
</evidence>
<dbReference type="Pfam" id="PF10145">
    <property type="entry name" value="PhageMin_Tail"/>
    <property type="match status" value="1"/>
</dbReference>
<gene>
    <name evidence="5" type="ORF">F4W09_02030</name>
</gene>
<dbReference type="PANTHER" id="PTHR37813:SF1">
    <property type="entry name" value="FELS-2 PROPHAGE PROTEIN"/>
    <property type="match status" value="1"/>
</dbReference>
<feature type="transmembrane region" description="Helical" evidence="3">
    <location>
        <begin position="580"/>
        <end position="609"/>
    </location>
</feature>
<reference evidence="5 6" key="1">
    <citation type="submission" date="2019-09" db="EMBL/GenBank/DDBJ databases">
        <title>Draft genome sequence of Acinetobacter tandoii W4-4-4 isolated from environmental water sample.</title>
        <authorList>
            <person name="Wee S.K."/>
            <person name="Yan B."/>
            <person name="Mustaffa S.B."/>
            <person name="Yap E.P.H."/>
        </authorList>
    </citation>
    <scope>NUCLEOTIDE SEQUENCE [LARGE SCALE GENOMIC DNA]</scope>
    <source>
        <strain evidence="5 6">W4-4-4</strain>
    </source>
</reference>
<keyword evidence="3" id="KW-0472">Membrane</keyword>
<feature type="transmembrane region" description="Helical" evidence="3">
    <location>
        <begin position="541"/>
        <end position="568"/>
    </location>
</feature>
<name>A0A5N4WRB3_9GAMM</name>
<dbReference type="AlphaFoldDB" id="A0A5N4WRB3"/>
<evidence type="ECO:0000256" key="1">
    <source>
        <dbReference type="ARBA" id="ARBA00022612"/>
    </source>
</evidence>
<evidence type="ECO:0000313" key="6">
    <source>
        <dbReference type="Proteomes" id="UP000325788"/>
    </source>
</evidence>
<dbReference type="InterPro" id="IPR010090">
    <property type="entry name" value="Phage_tape_meas"/>
</dbReference>
<proteinExistence type="predicted"/>